<dbReference type="Pfam" id="PF02210">
    <property type="entry name" value="Laminin_G_2"/>
    <property type="match status" value="1"/>
</dbReference>
<keyword evidence="11" id="KW-0325">Glycoprotein</keyword>
<feature type="domain" description="Cadherin" evidence="19">
    <location>
        <begin position="2285"/>
        <end position="2391"/>
    </location>
</feature>
<feature type="domain" description="Cadherin" evidence="19">
    <location>
        <begin position="721"/>
        <end position="825"/>
    </location>
</feature>
<evidence type="ECO:0000256" key="15">
    <source>
        <dbReference type="SAM" id="Phobius"/>
    </source>
</evidence>
<dbReference type="PROSITE" id="PS00232">
    <property type="entry name" value="CADHERIN_1"/>
    <property type="match status" value="15"/>
</dbReference>
<dbReference type="FunFam" id="2.60.40.60:FF:000015">
    <property type="entry name" value="FAT atypical cadherin 1"/>
    <property type="match status" value="1"/>
</dbReference>
<feature type="domain" description="Cadherin" evidence="19">
    <location>
        <begin position="826"/>
        <end position="930"/>
    </location>
</feature>
<feature type="disulfide bond" evidence="13">
    <location>
        <begin position="4099"/>
        <end position="4108"/>
    </location>
</feature>
<evidence type="ECO:0000256" key="2">
    <source>
        <dbReference type="ARBA" id="ARBA00022536"/>
    </source>
</evidence>
<dbReference type="PROSITE" id="PS50026">
    <property type="entry name" value="EGF_3"/>
    <property type="match status" value="4"/>
</dbReference>
<evidence type="ECO:0000256" key="7">
    <source>
        <dbReference type="ARBA" id="ARBA00022889"/>
    </source>
</evidence>
<dbReference type="PROSITE" id="PS50025">
    <property type="entry name" value="LAM_G_DOMAIN"/>
    <property type="match status" value="1"/>
</dbReference>
<gene>
    <name evidence="21" type="primary">LOC116942803</name>
</gene>
<dbReference type="PANTHER" id="PTHR24026">
    <property type="entry name" value="FAT ATYPICAL CADHERIN-RELATED"/>
    <property type="match status" value="1"/>
</dbReference>
<dbReference type="GO" id="GO:0005886">
    <property type="term" value="C:plasma membrane"/>
    <property type="evidence" value="ECO:0007669"/>
    <property type="project" value="InterPro"/>
</dbReference>
<feature type="domain" description="Cadherin" evidence="19">
    <location>
        <begin position="1038"/>
        <end position="1142"/>
    </location>
</feature>
<dbReference type="InterPro" id="IPR001881">
    <property type="entry name" value="EGF-like_Ca-bd_dom"/>
</dbReference>
<evidence type="ECO:0000256" key="10">
    <source>
        <dbReference type="ARBA" id="ARBA00023157"/>
    </source>
</evidence>
<feature type="domain" description="Laminin G" evidence="17">
    <location>
        <begin position="3848"/>
        <end position="4029"/>
    </location>
</feature>
<dbReference type="GO" id="GO:0007156">
    <property type="term" value="P:homophilic cell adhesion via plasma membrane adhesion molecules"/>
    <property type="evidence" value="ECO:0007669"/>
    <property type="project" value="InterPro"/>
</dbReference>
<accession>A0AAJ7WV57</accession>
<dbReference type="FunFam" id="2.60.40.60:FF:000067">
    <property type="entry name" value="FAT atypical cadherin 1"/>
    <property type="match status" value="1"/>
</dbReference>
<dbReference type="InterPro" id="IPR020894">
    <property type="entry name" value="Cadherin_CS"/>
</dbReference>
<feature type="domain" description="Cadherin" evidence="19">
    <location>
        <begin position="2392"/>
        <end position="2493"/>
    </location>
</feature>
<feature type="domain" description="Cadherin" evidence="19">
    <location>
        <begin position="1878"/>
        <end position="1977"/>
    </location>
</feature>
<dbReference type="PANTHER" id="PTHR24026:SF118">
    <property type="entry name" value="DE-CADHERIN"/>
    <property type="match status" value="1"/>
</dbReference>
<feature type="domain" description="Cadherin" evidence="19">
    <location>
        <begin position="3037"/>
        <end position="3138"/>
    </location>
</feature>
<dbReference type="FunFam" id="2.60.40.60:FF:000032">
    <property type="entry name" value="FAT atypical cadherin 1"/>
    <property type="match status" value="1"/>
</dbReference>
<evidence type="ECO:0000256" key="4">
    <source>
        <dbReference type="ARBA" id="ARBA00022729"/>
    </source>
</evidence>
<dbReference type="InterPro" id="IPR001791">
    <property type="entry name" value="Laminin_G"/>
</dbReference>
<dbReference type="InterPro" id="IPR013320">
    <property type="entry name" value="ConA-like_dom_sf"/>
</dbReference>
<feature type="domain" description="Cadherin" evidence="19">
    <location>
        <begin position="1143"/>
        <end position="1248"/>
    </location>
</feature>
<feature type="signal peptide" evidence="16">
    <location>
        <begin position="1"/>
        <end position="21"/>
    </location>
</feature>
<feature type="chain" id="PRO_5042494240" evidence="16">
    <location>
        <begin position="22"/>
        <end position="4357"/>
    </location>
</feature>
<comment type="caution">
    <text evidence="13">Lacks conserved residue(s) required for the propagation of feature annotation.</text>
</comment>
<feature type="domain" description="EGF-like" evidence="18">
    <location>
        <begin position="4073"/>
        <end position="4109"/>
    </location>
</feature>
<evidence type="ECO:0000259" key="19">
    <source>
        <dbReference type="PROSITE" id="PS50268"/>
    </source>
</evidence>
<comment type="subcellular location">
    <subcellularLocation>
        <location evidence="1">Membrane</location>
        <topology evidence="1">Single-pass type I membrane protein</topology>
    </subcellularLocation>
</comment>
<feature type="domain" description="Cadherin" evidence="19">
    <location>
        <begin position="931"/>
        <end position="1037"/>
    </location>
</feature>
<evidence type="ECO:0000256" key="13">
    <source>
        <dbReference type="PROSITE-ProRule" id="PRU00076"/>
    </source>
</evidence>
<dbReference type="GeneID" id="116942803"/>
<dbReference type="SMART" id="SM00179">
    <property type="entry name" value="EGF_CA"/>
    <property type="match status" value="4"/>
</dbReference>
<sequence length="4357" mass="464804">MARGPAMHVLLLSWLAALGVAWPAEVAGSAVPLRLQFTRPVYNATIYENSAVKTYVESREMMGVPLGDGSWDVKYKVVSGDDDHFFKVEEYTVGDFCFLRIRTKGGNAAMLNREVSDRHLLTVKATVRSENLEAWTKVLVQVLDTNDLRPLFSPTSYSATVGENAPLRTTVARVTATDADVGTNGEFYFSLGERTDLFAVHPTTGVVMLTGRLDPEVRAYNLEVLAVDRGTKLYGSGGASSAARLTVRVERRNEHSPAVSAAAALAPSSAAAAAGGATYAVLTVTDEDAGQAGEIASVAVVAGDPLGEFRVVKAPGAHEYWIQADGEVDWDGRPHGRNLTVQAKDRGQPPRFSPGKVVTLRGPRGHGLDARFEKSEHKVHLSEFAPPGSQVALVRAAPHNPKLRYHLKASSDSARFEINARTGLVTCAAPLDVLRAEVFELEVTTNAGLASARVVVKVKDENNHLPTFKHSSYKAVVNENVPVGSSVVRVLATDLDTGDNGYVTYSIANQEPLPFSIDPFTGVISTADELDYEVMSRVYSLRVRASDWGSPYRHEAETLVTVAVGNLNDNRPAFERVACVGTVPRDLEVGEHVATVSAIDADEMQLIRYEFVSGNEPDTFALDPSSGVVSLRRPLTDAAGHGSYSLRIRATDGENAAGPMFINLTVAGEGGVLTLRCQETGAAKALAEKLLRTGRYRGGRLDAEAFGDVHGVNWHAPEFGEGFPSPVSVPEDLAVGATVATVTATDSDSGFDGKVVYVISGGNDHSCFSIEGDTGRVKVLLPLDREQSDAHTLNITAYDLGIVQKSSWRLLLVKVLDVNDNPPEFLQPAYSVTIPENAEQGKQVIQVEAVDRDVGDNGRVSYRLLTYNEQFEIDGESGVVRVVGPLDRETVSVHHLTVEASDRAELDPRLSSTATVAVFLEDVNDNPPEFVPPNSKVRVREDLPPGTVVAWLETRDADLGANGQARYSLPDDGDGAFEVDKLSGVVRLARELDFESRELYDLTARAKDKGRPASLSATCSLVVEVVDVNENLHAPEFPSFVARASVREDVAIGTEVLTVSARDGDTGRDGEVRYSVRDGSGLGVFSIHPETGVIRTAERLDAETRSRYWLTVFAVDRALVPLASTLHVFVEVEDVNDCAPLTEEPMYRPAVPENSPAGLAVLQVRASDADAGGAAPLSFRISSGNPQGFFSIDARTGLISTTARKLDREQQAEHVMEVTVSDQGPSPRSSSARVAVRVLDENDNRPAFSQRVYRTRLPERERSRRREPVYRVFASDADEGPNADLSYYIEGGNEGGRFFIDPTTGVISTAHPFQAGSHEILTVKAVDNGRPQQVARARVHMEWVMVPRASSEPLRFDEPVFSFTVLESDAVNHMVGIVSAQPQDVPLWFAILGGNVDSRFDVERGTGTLVVAKPLDAEQKSHYNLTVEVTDGTRTLVTQIHIKVIDVNDHRPEFSRPLYKASVREDVPPNTEVARVSASDGDEKDRLIYTLYGSAEPASARLFRLDPATGVLYTAEPLDHESQHRHTLTVMVRDQDVQTKRSLARVLITVLDANDHAPEFTLRTYQGRVFESALPGSAVLQVTARDRDTGDNARLSYAIESGNTGGAFSMDPALGIVSVARELDRARLARYRLVVRATDNGEGPLGSTADVEIAVTVASNAPPRFTRPVYAGEVGEAAPPGTLVAVVSASGHSSVVYEIRDGNFGDAFEVNPNSGAVFTRRALSHAARPSYLLVVRAADMAGAAANASVSVHVRDENDRRPTFARPSYGGLVAEDAPPGSAVLDETGAPLVVRAADGDAGRNALLSFRIVEPAARRYFAVDASTGAVRTARALDREETHAFAFSVQVRDGGSPPLHAETPALVTVLLVDVNDSPPEFTSPVYDATLLLPAYRGVEVLTVSAVDADTSPNADLAYFIAGGNAAQKFAVDPRSGVVTVQNLTALERFYDLTVRVTDGKFSSSATVKISTAESKPSGLSFTREVYNGLVTENTTEAQLVALVTVTGNRLNEPVFYRLLNPRGLFEVGRTSGALRSRAAAPLDREERERHELVVEARDERSPPRVARAVVRVRVLDVNDNAPAFVGLPYYAAVRVDAEPGAAVRRVTAVDGDAGPNGEVRYALRDDFGRFDVDEVTGDVRLREAFSPEGSHEEEFALVVRAQDGGSPPLWTDVEVAVRVANEAMPTFERPFYRVSVSESAPPRTPLLGVQASSPDGFRLVYCITDGDRLGHFSVDFDTGVLSTAEPLDYETRPAYRLAVRATDSLTGAHADATVDVLVEDANDNAPAFALDSYEVVLSEATPVGTLAFTVSAADADSGTNRVVSYQIVDDPDRATEYFHVDPSGGAVLTSRQLDRELVAELRFAVRAVDGGVPALAVDVPVTVAVADFNDNAPAFARGLYEATVGELVPRGHPVTRVLALDADASDGERLAYGILSGNELGCFAVDARSGVISVSAPGKLRADAVHVLNVTASDGVHAAAVRVRVAVAGENLHGPVFERHAYEVELAENSPVGTAVAVASATDRDAGDYGKVSYSIVNDFAGSRFSVGADGLVVTTESLDRENLPERVIEINVMAVDGGGRVAFCVVKVILTDVNDNAPRFHAAEYKAAVPADAREGTFVAQVVATDADEGSNADVAFSIYGEDSGGAEEALRIDPESGAISSSDSLVGLEGTRLSFFVLAQDGGQPSLRSLVPVYVEVLPPDVAIPRFAESYYSFSVAEDAAPGTELEAVGVVGPERVAYSLVWAASDGGGGDGAPFGVDAATGRLKLERQLDHEAARWLQFSVAASRSDGEHDAVAVVQVSVQVKDVNDNAPAFESAAYEAFVMENLPAGTRVLRVRARDADSGPNGQVSYSLGEAAGPMDDVADTFALDAHTGWLTALRPLDCEAQAEWRLEVVATDRGERVRLSSRALVSVRVADVNDNPPRFTAEIYRGSAREDDVPGEVVAILSTSDADSEPQNRHVSYYITDGDPLGYFGIGVAQRQQPHQQQREAQLFVRRPLDRERQDTFLLNVTATDGAFSSSAVVEVRVQDVNDNRPRCQQAVYTVTVPEDVAAGRALLLVHASDADSGENARLRYSLHGAGAERFRIDPDTGELRSLAPLDREETAAYSLTARATDGGGLFCQASVLVRLEDVNDNAPAFTTPLYSVSVYESTAVGTLLTRVQATDPDQGLNRKVQYSLEEPGDPYFKMDADTGMLSLARPLDRELRPSHHVTVVARDGGAPRALSSSAAVVVSVLDVNDSPPTFEFSEYSGTVPEDAPAGTEVAAVLAVSRDAGTNADIAYAIVGGNEHGRFSIDPHSGIVVVAEELDYEVQREHFLTVQASDGGTPSLSAVTTVSINLTDVNDHAPQFGRRGYSAVLSEDMPPGTAVLTVMAEDRDGPANNRVVYSVSGGDPGGHFALEPASGRLSVVKPLDRETVSGFALTVRATDSGTPAKFSEVTVNVDVSDVNDNAPVFAQSNYSIVVQENRPADSSVLQLLVTDLDSSYNGPPFAFSLLPGDHAGVFYVDAQGTLRTAAPLSRQEKAHYTLLVQAADSGRPALSSRAGVEVRVIPESVSVPSVVPLEVLIVAAEEAGGFAGGVLGKIHATDLDVWDALRYSLAEEQPPFAVGPLDGKLVARAPLAPGRYRLHVAVSDGRFSVPTEVSIRVEAVSDAALRHAALLRFRAVSPEEFVAGYAHNFQRALPPLLGARHADVRLLSLQPDPQGDLDVLFVVERPAGGGLLPQAQLLQQLNGSLEELGDAVGLRATSPPALACDGCAAPLCRESVALDAGGAVHTYSTARLSLVTPRHHRTAHCACTGAACENPPHKTRDGGAAPCDAAPCGEGERCEDAALPGGFRCTCLPGRSCQDESALTFRGSSYVRYALRDASADALQLSLRLRTHHHHGVILYARGTDYAVLELVDRMLQFQFDCGSGPGVVSVRVPVSDGHWHSVSLEVTGNQARLVVDAKHEARGTAAGTLRSLNLDASLYLGARVRAPMSKVGVSGSVPAAAEAGFHGCLDAVVLNGQRLPPEGEGSQARVEEVRAVSRGCLVSPENACAAIPCLNGGACVPTPHNGGFHCRCAGRFAGARCEVDTEPCRSDPCQHGGACIAAAGGFLCRCRSLYSGLRCEHPADLCASGPCENGGACRSVGAAFNCSCAAGYSGDSCQLALPSVYPTVSVGWQEMLGLGSLALLALLIVALVVAARKRLCRRRRRSPTGERKEEPPPVPVRPISYTPSVPSDSRNNLDRGSYEGGADYPSEFSTFNPDSAGRARRGVAVCSVAPNLPPPPPSNSASDCDSIQKSVWEFECEGKLVDGELCLGKEKLGSSCYPAYPCPTLPEGPSLASLHSDTCDDNAAVWIKSSHKSHRVKSSAPLSG</sequence>
<feature type="domain" description="Cadherin" evidence="19">
    <location>
        <begin position="2081"/>
        <end position="2183"/>
    </location>
</feature>
<reference evidence="21" key="1">
    <citation type="submission" date="2025-08" db="UniProtKB">
        <authorList>
            <consortium name="RefSeq"/>
        </authorList>
    </citation>
    <scope>IDENTIFICATION</scope>
    <source>
        <tissue evidence="21">Sperm</tissue>
    </source>
</reference>
<feature type="disulfide bond" evidence="13">
    <location>
        <begin position="4137"/>
        <end position="4146"/>
    </location>
</feature>
<feature type="transmembrane region" description="Helical" evidence="15">
    <location>
        <begin position="4164"/>
        <end position="4184"/>
    </location>
</feature>
<evidence type="ECO:0000256" key="12">
    <source>
        <dbReference type="PROSITE-ProRule" id="PRU00043"/>
    </source>
</evidence>
<dbReference type="Pfam" id="PF00028">
    <property type="entry name" value="Cadherin"/>
    <property type="match status" value="30"/>
</dbReference>
<dbReference type="GO" id="GO:0009653">
    <property type="term" value="P:anatomical structure morphogenesis"/>
    <property type="evidence" value="ECO:0007669"/>
    <property type="project" value="UniProtKB-ARBA"/>
</dbReference>
<evidence type="ECO:0000256" key="5">
    <source>
        <dbReference type="ARBA" id="ARBA00022737"/>
    </source>
</evidence>
<dbReference type="SMART" id="SM00112">
    <property type="entry name" value="CA"/>
    <property type="match status" value="33"/>
</dbReference>
<dbReference type="FunFam" id="2.60.40.60:FF:000041">
    <property type="entry name" value="FAT atypical cadherin 1"/>
    <property type="match status" value="1"/>
</dbReference>
<feature type="domain" description="Cadherin" evidence="19">
    <location>
        <begin position="582"/>
        <end position="666"/>
    </location>
</feature>
<dbReference type="FunFam" id="2.60.40.60:FF:000064">
    <property type="entry name" value="FAT atypical cadherin 1"/>
    <property type="match status" value="1"/>
</dbReference>
<dbReference type="PRINTS" id="PR00205">
    <property type="entry name" value="CADHERIN"/>
</dbReference>
<evidence type="ECO:0000256" key="6">
    <source>
        <dbReference type="ARBA" id="ARBA00022837"/>
    </source>
</evidence>
<evidence type="ECO:0000256" key="8">
    <source>
        <dbReference type="ARBA" id="ARBA00022989"/>
    </source>
</evidence>
<keyword evidence="3 15" id="KW-0812">Transmembrane</keyword>
<dbReference type="InterPro" id="IPR002126">
    <property type="entry name" value="Cadherin-like_dom"/>
</dbReference>
<feature type="domain" description="Cadherin" evidence="19">
    <location>
        <begin position="1666"/>
        <end position="1763"/>
    </location>
</feature>
<dbReference type="FunFam" id="2.60.40.60:FF:000071">
    <property type="entry name" value="FAT atypical cadherin 1"/>
    <property type="match status" value="1"/>
</dbReference>
<dbReference type="FunFam" id="2.60.40.60:FF:000052">
    <property type="entry name" value="FAT atypical cadherin 1"/>
    <property type="match status" value="1"/>
</dbReference>
<feature type="disulfide bond" evidence="13">
    <location>
        <begin position="4042"/>
        <end position="4059"/>
    </location>
</feature>
<evidence type="ECO:0000313" key="20">
    <source>
        <dbReference type="Proteomes" id="UP001318040"/>
    </source>
</evidence>
<keyword evidence="7" id="KW-0130">Cell adhesion</keyword>
<feature type="domain" description="Cadherin" evidence="19">
    <location>
        <begin position="3576"/>
        <end position="3668"/>
    </location>
</feature>
<keyword evidence="6 12" id="KW-0106">Calcium</keyword>
<keyword evidence="5" id="KW-0677">Repeat</keyword>
<keyword evidence="20" id="KW-1185">Reference proteome</keyword>
<dbReference type="FunFam" id="2.60.40.60:FF:000058">
    <property type="entry name" value="FAT atypical cadherin 3"/>
    <property type="match status" value="1"/>
</dbReference>
<feature type="domain" description="Cadherin" evidence="19">
    <location>
        <begin position="2184"/>
        <end position="2284"/>
    </location>
</feature>
<feature type="domain" description="Cadherin" evidence="19">
    <location>
        <begin position="1764"/>
        <end position="1877"/>
    </location>
</feature>
<feature type="domain" description="Cadherin" evidence="19">
    <location>
        <begin position="1357"/>
        <end position="1454"/>
    </location>
</feature>
<organism evidence="20 21">
    <name type="scientific">Petromyzon marinus</name>
    <name type="common">Sea lamprey</name>
    <dbReference type="NCBI Taxonomy" id="7757"/>
    <lineage>
        <taxon>Eukaryota</taxon>
        <taxon>Metazoa</taxon>
        <taxon>Chordata</taxon>
        <taxon>Craniata</taxon>
        <taxon>Vertebrata</taxon>
        <taxon>Cyclostomata</taxon>
        <taxon>Hyperoartia</taxon>
        <taxon>Petromyzontiformes</taxon>
        <taxon>Petromyzontidae</taxon>
        <taxon>Petromyzon</taxon>
    </lineage>
</organism>
<dbReference type="FunFam" id="2.60.40.60:FF:000021">
    <property type="entry name" value="FAT atypical cadherin 1"/>
    <property type="match status" value="2"/>
</dbReference>
<feature type="domain" description="Cadherin" evidence="19">
    <location>
        <begin position="2706"/>
        <end position="2812"/>
    </location>
</feature>
<dbReference type="PROSITE" id="PS00022">
    <property type="entry name" value="EGF_1"/>
    <property type="match status" value="3"/>
</dbReference>
<feature type="domain" description="Cadherin" evidence="19">
    <location>
        <begin position="1561"/>
        <end position="1665"/>
    </location>
</feature>
<dbReference type="SMART" id="SM00282">
    <property type="entry name" value="LamG"/>
    <property type="match status" value="1"/>
</dbReference>
<dbReference type="InterPro" id="IPR015919">
    <property type="entry name" value="Cadherin-like_sf"/>
</dbReference>
<dbReference type="FunFam" id="2.60.40.60:FF:000013">
    <property type="entry name" value="Cadherin EGF LAG seven-pass G-type receptor"/>
    <property type="match status" value="3"/>
</dbReference>
<feature type="domain" description="Cadherin" evidence="19">
    <location>
        <begin position="373"/>
        <end position="468"/>
    </location>
</feature>
<dbReference type="KEGG" id="pmrn:116942803"/>
<dbReference type="CDD" id="cd00054">
    <property type="entry name" value="EGF_CA"/>
    <property type="match status" value="3"/>
</dbReference>
<dbReference type="FunFam" id="2.60.40.60:FF:000053">
    <property type="entry name" value="FAT atypical cadherin 3"/>
    <property type="match status" value="1"/>
</dbReference>
<feature type="compositionally biased region" description="Polar residues" evidence="14">
    <location>
        <begin position="4214"/>
        <end position="4223"/>
    </location>
</feature>
<dbReference type="SUPFAM" id="SSF57196">
    <property type="entry name" value="EGF/Laminin"/>
    <property type="match status" value="3"/>
</dbReference>
<evidence type="ECO:0000259" key="18">
    <source>
        <dbReference type="PROSITE" id="PS50026"/>
    </source>
</evidence>
<dbReference type="Gene3D" id="2.60.120.200">
    <property type="match status" value="1"/>
</dbReference>
<feature type="domain" description="EGF-like" evidence="18">
    <location>
        <begin position="3811"/>
        <end position="3846"/>
    </location>
</feature>
<name>A0AAJ7WV57_PETMA</name>
<dbReference type="FunFam" id="2.60.40.60:FF:000061">
    <property type="entry name" value="FAT atypical cadherin 3"/>
    <property type="match status" value="2"/>
</dbReference>
<feature type="domain" description="Cadherin" evidence="19">
    <location>
        <begin position="38"/>
        <end position="152"/>
    </location>
</feature>
<dbReference type="FunFam" id="2.60.40.60:FF:000075">
    <property type="entry name" value="FAT atypical cadherin 1"/>
    <property type="match status" value="1"/>
</dbReference>
<dbReference type="RefSeq" id="XP_032810982.1">
    <property type="nucleotide sequence ID" value="XM_032955091.1"/>
</dbReference>
<feature type="domain" description="Cadherin" evidence="19">
    <location>
        <begin position="153"/>
        <end position="259"/>
    </location>
</feature>
<evidence type="ECO:0000256" key="16">
    <source>
        <dbReference type="SAM" id="SignalP"/>
    </source>
</evidence>
<dbReference type="FunFam" id="2.60.40.60:FF:000033">
    <property type="entry name" value="FAT atypical cadherin 1"/>
    <property type="match status" value="1"/>
</dbReference>
<feature type="domain" description="Cadherin" evidence="19">
    <location>
        <begin position="1978"/>
        <end position="2080"/>
    </location>
</feature>
<dbReference type="FunFam" id="2.60.40.60:FF:000037">
    <property type="entry name" value="FAT atypical cadherin 1"/>
    <property type="match status" value="1"/>
</dbReference>
<feature type="domain" description="Cadherin" evidence="19">
    <location>
        <begin position="3139"/>
        <end position="3243"/>
    </location>
</feature>
<dbReference type="FunFam" id="2.60.40.60:FF:000020">
    <property type="entry name" value="Dachsous cadherin-related 1b"/>
    <property type="match status" value="1"/>
</dbReference>
<dbReference type="FunFam" id="2.60.40.60:FF:000084">
    <property type="entry name" value="FAT atypical cadherin 3"/>
    <property type="match status" value="1"/>
</dbReference>
<dbReference type="CDD" id="cd11304">
    <property type="entry name" value="Cadherin_repeat"/>
    <property type="match status" value="32"/>
</dbReference>
<evidence type="ECO:0000256" key="1">
    <source>
        <dbReference type="ARBA" id="ARBA00004479"/>
    </source>
</evidence>
<dbReference type="FunFam" id="2.60.40.60:FF:000059">
    <property type="entry name" value="FAT atypical cadherin 3"/>
    <property type="match status" value="1"/>
</dbReference>
<dbReference type="FunFam" id="2.60.40.60:FF:000039">
    <property type="entry name" value="FAT atypical cadherin 3"/>
    <property type="match status" value="1"/>
</dbReference>
<dbReference type="Gene3D" id="2.60.40.60">
    <property type="entry name" value="Cadherins"/>
    <property type="match status" value="32"/>
</dbReference>
<evidence type="ECO:0000259" key="17">
    <source>
        <dbReference type="PROSITE" id="PS50025"/>
    </source>
</evidence>
<feature type="disulfide bond" evidence="13">
    <location>
        <begin position="4061"/>
        <end position="4070"/>
    </location>
</feature>
<dbReference type="GO" id="GO:0005509">
    <property type="term" value="F:calcium ion binding"/>
    <property type="evidence" value="ECO:0007669"/>
    <property type="project" value="UniProtKB-UniRule"/>
</dbReference>
<feature type="disulfide bond" evidence="13">
    <location>
        <begin position="3820"/>
        <end position="3837"/>
    </location>
</feature>
<dbReference type="PROSITE" id="PS50268">
    <property type="entry name" value="CADHERIN_2"/>
    <property type="match status" value="33"/>
</dbReference>
<keyword evidence="2 13" id="KW-0245">EGF-like domain</keyword>
<feature type="domain" description="Cadherin" evidence="19">
    <location>
        <begin position="1455"/>
        <end position="1560"/>
    </location>
</feature>
<dbReference type="FunFam" id="2.60.40.60:FF:000066">
    <property type="entry name" value="FAT atypical cadherin 1"/>
    <property type="match status" value="1"/>
</dbReference>
<dbReference type="CDD" id="cd00110">
    <property type="entry name" value="LamG"/>
    <property type="match status" value="1"/>
</dbReference>
<feature type="domain" description="Cadherin" evidence="19">
    <location>
        <begin position="3454"/>
        <end position="3558"/>
    </location>
</feature>
<dbReference type="FunFam" id="2.60.40.60:FF:000051">
    <property type="entry name" value="FAT atypical cadherin 1"/>
    <property type="match status" value="1"/>
</dbReference>
<dbReference type="FunFam" id="2.60.40.60:FF:000026">
    <property type="entry name" value="FAT atypical cadherin 1"/>
    <property type="match status" value="2"/>
</dbReference>
<feature type="domain" description="Cadherin" evidence="19">
    <location>
        <begin position="2494"/>
        <end position="2597"/>
    </location>
</feature>
<dbReference type="Pfam" id="PF00008">
    <property type="entry name" value="EGF"/>
    <property type="match status" value="2"/>
</dbReference>
<feature type="domain" description="Cadherin" evidence="19">
    <location>
        <begin position="2924"/>
        <end position="3036"/>
    </location>
</feature>
<evidence type="ECO:0000256" key="9">
    <source>
        <dbReference type="ARBA" id="ARBA00023136"/>
    </source>
</evidence>
<keyword evidence="8 15" id="KW-1133">Transmembrane helix</keyword>
<feature type="domain" description="Cadherin" evidence="19">
    <location>
        <begin position="2813"/>
        <end position="2923"/>
    </location>
</feature>
<evidence type="ECO:0000313" key="21">
    <source>
        <dbReference type="RefSeq" id="XP_032810982.1"/>
    </source>
</evidence>
<dbReference type="SMART" id="SM00181">
    <property type="entry name" value="EGF"/>
    <property type="match status" value="4"/>
</dbReference>
<keyword evidence="4 16" id="KW-0732">Signal</keyword>
<dbReference type="FunFam" id="2.60.40.60:FF:000080">
    <property type="entry name" value="FAT atypical cadherin 1"/>
    <property type="match status" value="1"/>
</dbReference>
<feature type="domain" description="Cadherin" evidence="19">
    <location>
        <begin position="1249"/>
        <end position="1361"/>
    </location>
</feature>
<keyword evidence="10 13" id="KW-1015">Disulfide bond</keyword>
<feature type="domain" description="Cadherin" evidence="19">
    <location>
        <begin position="3349"/>
        <end position="3453"/>
    </location>
</feature>
<feature type="region of interest" description="Disordered" evidence="14">
    <location>
        <begin position="4192"/>
        <end position="4248"/>
    </location>
</feature>
<dbReference type="FunFam" id="2.60.40.60:FF:000024">
    <property type="entry name" value="FAT atypical cadherin 3"/>
    <property type="match status" value="1"/>
</dbReference>
<dbReference type="FunFam" id="2.60.40.60:FF:000065">
    <property type="entry name" value="FAT atypical cadherin 1"/>
    <property type="match status" value="1"/>
</dbReference>
<dbReference type="Gene3D" id="2.10.25.10">
    <property type="entry name" value="Laminin"/>
    <property type="match status" value="3"/>
</dbReference>
<feature type="domain" description="EGF-like" evidence="18">
    <location>
        <begin position="4033"/>
        <end position="4071"/>
    </location>
</feature>
<feature type="domain" description="Cadherin" evidence="19">
    <location>
        <begin position="469"/>
        <end position="574"/>
    </location>
</feature>
<feature type="domain" description="Cadherin" evidence="19">
    <location>
        <begin position="2598"/>
        <end position="2705"/>
    </location>
</feature>
<dbReference type="Proteomes" id="UP001318040">
    <property type="component" value="Chromosome 16"/>
</dbReference>
<proteinExistence type="predicted"/>
<feature type="domain" description="Cadherin" evidence="19">
    <location>
        <begin position="3244"/>
        <end position="3348"/>
    </location>
</feature>
<feature type="domain" description="EGF-like" evidence="18">
    <location>
        <begin position="4111"/>
        <end position="4147"/>
    </location>
</feature>
<protein>
    <submittedName>
        <fullName evidence="21">Protocadherin Fat 1-like isoform X1</fullName>
    </submittedName>
</protein>
<keyword evidence="9 15" id="KW-0472">Membrane</keyword>
<evidence type="ECO:0000256" key="11">
    <source>
        <dbReference type="ARBA" id="ARBA00023180"/>
    </source>
</evidence>
<evidence type="ECO:0000256" key="14">
    <source>
        <dbReference type="SAM" id="MobiDB-lite"/>
    </source>
</evidence>
<dbReference type="SUPFAM" id="SSF49899">
    <property type="entry name" value="Concanavalin A-like lectins/glucanases"/>
    <property type="match status" value="1"/>
</dbReference>
<dbReference type="SUPFAM" id="SSF49313">
    <property type="entry name" value="Cadherin-like"/>
    <property type="match status" value="33"/>
</dbReference>
<dbReference type="InterPro" id="IPR000742">
    <property type="entry name" value="EGF"/>
</dbReference>
<evidence type="ECO:0000256" key="3">
    <source>
        <dbReference type="ARBA" id="ARBA00022692"/>
    </source>
</evidence>
<dbReference type="PROSITE" id="PS01186">
    <property type="entry name" value="EGF_2"/>
    <property type="match status" value="1"/>
</dbReference>